<dbReference type="EMBL" id="HBUF01034933">
    <property type="protein sequence ID" value="CAG6616147.1"/>
    <property type="molecule type" value="Transcribed_RNA"/>
</dbReference>
<dbReference type="EMBL" id="HBUF01034935">
    <property type="protein sequence ID" value="CAG6616153.1"/>
    <property type="molecule type" value="Transcribed_RNA"/>
</dbReference>
<dbReference type="EMBL" id="HBUF01354831">
    <property type="protein sequence ID" value="CAG6716648.1"/>
    <property type="molecule type" value="Transcribed_RNA"/>
</dbReference>
<sequence length="162" mass="18901">MVMETHSMVPVAPWPTLSFLCMVEMLILTMLRNGRSTLTKVQICSKWRLMSLVIPWDCLTQMSGQLSWHPSTEDTNHPSRWIRMILKQFRHCMVQPTTIMVTEAIPTMMPIPRAVEVARNRPPRHLPPMMMMLNSVRTPRWTLCSIRQRELLMLLKVFITGS</sequence>
<dbReference type="EMBL" id="HBUF01354832">
    <property type="protein sequence ID" value="CAG6716651.1"/>
    <property type="molecule type" value="Transcribed_RNA"/>
</dbReference>
<dbReference type="EMBL" id="HBUF01034934">
    <property type="protein sequence ID" value="CAG6616150.1"/>
    <property type="molecule type" value="Transcribed_RNA"/>
</dbReference>
<reference evidence="1" key="1">
    <citation type="submission" date="2021-05" db="EMBL/GenBank/DDBJ databases">
        <authorList>
            <person name="Alioto T."/>
            <person name="Alioto T."/>
            <person name="Gomez Garrido J."/>
        </authorList>
    </citation>
    <scope>NUCLEOTIDE SEQUENCE</scope>
</reference>
<protein>
    <submittedName>
        <fullName evidence="1">Uncharacterized protein</fullName>
    </submittedName>
</protein>
<dbReference type="AlphaFoldDB" id="A0A8D8PUW1"/>
<accession>A0A8D8PUW1</accession>
<organism evidence="1">
    <name type="scientific">Cacopsylla melanoneura</name>
    <dbReference type="NCBI Taxonomy" id="428564"/>
    <lineage>
        <taxon>Eukaryota</taxon>
        <taxon>Metazoa</taxon>
        <taxon>Ecdysozoa</taxon>
        <taxon>Arthropoda</taxon>
        <taxon>Hexapoda</taxon>
        <taxon>Insecta</taxon>
        <taxon>Pterygota</taxon>
        <taxon>Neoptera</taxon>
        <taxon>Paraneoptera</taxon>
        <taxon>Hemiptera</taxon>
        <taxon>Sternorrhyncha</taxon>
        <taxon>Psylloidea</taxon>
        <taxon>Psyllidae</taxon>
        <taxon>Psyllinae</taxon>
        <taxon>Cacopsylla</taxon>
    </lineage>
</organism>
<evidence type="ECO:0000313" key="1">
    <source>
        <dbReference type="EMBL" id="CAG6616147.1"/>
    </source>
</evidence>
<proteinExistence type="predicted"/>
<name>A0A8D8PUW1_9HEMI</name>